<keyword evidence="2" id="KW-0813">Transport</keyword>
<dbReference type="InterPro" id="IPR036259">
    <property type="entry name" value="MFS_trans_sf"/>
</dbReference>
<dbReference type="InterPro" id="IPR020846">
    <property type="entry name" value="MFS_dom"/>
</dbReference>
<feature type="transmembrane region" description="Helical" evidence="6">
    <location>
        <begin position="119"/>
        <end position="136"/>
    </location>
</feature>
<keyword evidence="4 6" id="KW-1133">Transmembrane helix</keyword>
<feature type="transmembrane region" description="Helical" evidence="6">
    <location>
        <begin position="148"/>
        <end position="170"/>
    </location>
</feature>
<keyword evidence="9" id="KW-1185">Reference proteome</keyword>
<evidence type="ECO:0000313" key="9">
    <source>
        <dbReference type="Proteomes" id="UP000831467"/>
    </source>
</evidence>
<feature type="transmembrane region" description="Helical" evidence="6">
    <location>
        <begin position="304"/>
        <end position="326"/>
    </location>
</feature>
<name>A0ABY4IE14_9MICO</name>
<feature type="transmembrane region" description="Helical" evidence="6">
    <location>
        <begin position="273"/>
        <end position="298"/>
    </location>
</feature>
<feature type="transmembrane region" description="Helical" evidence="6">
    <location>
        <begin position="438"/>
        <end position="457"/>
    </location>
</feature>
<sequence>MSSPQTSTPVSGSWRELLSSRYAPIAAVLAGGVLLEASNVYLTTSLLPTIVGDIGGAEFYAWTMMTFLLASVVSAMLVSRILTRQGAVRAYLLALGLFALGSLLCAVSPWMSALLVGRAVQGLGGGLLAGLGYALIQRALPERLWARGAALVSAMWGVGNIVGPVVGGIFAQLDAWRAPFVGLAVLSALIGLVVVRALPQTARARSSESVPWGSLVLLAGGVAAVGVAGVVPAGVGTGVALVVGVVLALWFVRHEKRSRVGILPRVTFVRGSSLGWVYLTVAVLAFAIGTEAFIPLFGQEIGGLMPFVAGLLGAALSLGWSVTQMFTANATGVRSRRVLITVGPLTVALGLAAYGLLQHEGPSALVVALWFVTLFVAGAGIGLGFPHLTVAALGSTRDEEEGAKAAAAVNTVFLIASAFSAAMAGVLVNLALPDMVGSARLLMLTFAVVSVLGMMLARGASWGIGLRADADDADDATPATTAVPRRAPDAG</sequence>
<evidence type="ECO:0000256" key="6">
    <source>
        <dbReference type="SAM" id="Phobius"/>
    </source>
</evidence>
<accession>A0ABY4IE14</accession>
<evidence type="ECO:0000256" key="2">
    <source>
        <dbReference type="ARBA" id="ARBA00022448"/>
    </source>
</evidence>
<feature type="domain" description="Major facilitator superfamily (MFS) profile" evidence="7">
    <location>
        <begin position="25"/>
        <end position="462"/>
    </location>
</feature>
<comment type="subcellular location">
    <subcellularLocation>
        <location evidence="1">Cell membrane</location>
        <topology evidence="1">Multi-pass membrane protein</topology>
    </subcellularLocation>
</comment>
<feature type="transmembrane region" description="Helical" evidence="6">
    <location>
        <begin position="59"/>
        <end position="78"/>
    </location>
</feature>
<dbReference type="Gene3D" id="1.20.1720.10">
    <property type="entry name" value="Multidrug resistance protein D"/>
    <property type="match status" value="1"/>
</dbReference>
<feature type="transmembrane region" description="Helical" evidence="6">
    <location>
        <begin position="234"/>
        <end position="252"/>
    </location>
</feature>
<evidence type="ECO:0000256" key="3">
    <source>
        <dbReference type="ARBA" id="ARBA00022692"/>
    </source>
</evidence>
<evidence type="ECO:0000256" key="1">
    <source>
        <dbReference type="ARBA" id="ARBA00004651"/>
    </source>
</evidence>
<feature type="transmembrane region" description="Helical" evidence="6">
    <location>
        <begin position="405"/>
        <end position="432"/>
    </location>
</feature>
<feature type="transmembrane region" description="Helical" evidence="6">
    <location>
        <begin position="90"/>
        <end position="113"/>
    </location>
</feature>
<dbReference type="PROSITE" id="PS50850">
    <property type="entry name" value="MFS"/>
    <property type="match status" value="1"/>
</dbReference>
<dbReference type="PANTHER" id="PTHR42718">
    <property type="entry name" value="MAJOR FACILITATOR SUPERFAMILY MULTIDRUG TRANSPORTER MFSC"/>
    <property type="match status" value="1"/>
</dbReference>
<dbReference type="SUPFAM" id="SSF103473">
    <property type="entry name" value="MFS general substrate transporter"/>
    <property type="match status" value="1"/>
</dbReference>
<keyword evidence="5 6" id="KW-0472">Membrane</keyword>
<evidence type="ECO:0000259" key="7">
    <source>
        <dbReference type="PROSITE" id="PS50850"/>
    </source>
</evidence>
<dbReference type="RefSeq" id="WP_136044799.1">
    <property type="nucleotide sequence ID" value="NZ_CP078076.1"/>
</dbReference>
<evidence type="ECO:0000256" key="5">
    <source>
        <dbReference type="ARBA" id="ARBA00023136"/>
    </source>
</evidence>
<dbReference type="Gene3D" id="1.20.1250.20">
    <property type="entry name" value="MFS general substrate transporter like domains"/>
    <property type="match status" value="1"/>
</dbReference>
<gene>
    <name evidence="8" type="ORF">KV394_01910</name>
</gene>
<dbReference type="InterPro" id="IPR011701">
    <property type="entry name" value="MFS"/>
</dbReference>
<feature type="transmembrane region" description="Helical" evidence="6">
    <location>
        <begin position="338"/>
        <end position="357"/>
    </location>
</feature>
<organism evidence="8 9">
    <name type="scientific">Microbacterium sufflavum</name>
    <dbReference type="NCBI Taxonomy" id="2851649"/>
    <lineage>
        <taxon>Bacteria</taxon>
        <taxon>Bacillati</taxon>
        <taxon>Actinomycetota</taxon>
        <taxon>Actinomycetes</taxon>
        <taxon>Micrococcales</taxon>
        <taxon>Microbacteriaceae</taxon>
        <taxon>Microbacterium</taxon>
    </lineage>
</organism>
<feature type="transmembrane region" description="Helical" evidence="6">
    <location>
        <begin position="21"/>
        <end position="39"/>
    </location>
</feature>
<feature type="transmembrane region" description="Helical" evidence="6">
    <location>
        <begin position="176"/>
        <end position="198"/>
    </location>
</feature>
<dbReference type="EMBL" id="CP078076">
    <property type="protein sequence ID" value="UPL09935.1"/>
    <property type="molecule type" value="Genomic_DNA"/>
</dbReference>
<feature type="transmembrane region" description="Helical" evidence="6">
    <location>
        <begin position="369"/>
        <end position="393"/>
    </location>
</feature>
<evidence type="ECO:0000256" key="4">
    <source>
        <dbReference type="ARBA" id="ARBA00022989"/>
    </source>
</evidence>
<dbReference type="PRINTS" id="PR01036">
    <property type="entry name" value="TCRTETB"/>
</dbReference>
<dbReference type="Pfam" id="PF07690">
    <property type="entry name" value="MFS_1"/>
    <property type="match status" value="1"/>
</dbReference>
<dbReference type="Proteomes" id="UP000831467">
    <property type="component" value="Chromosome"/>
</dbReference>
<protein>
    <submittedName>
        <fullName evidence="8">MFS transporter</fullName>
    </submittedName>
</protein>
<proteinExistence type="predicted"/>
<dbReference type="PANTHER" id="PTHR42718:SF9">
    <property type="entry name" value="MAJOR FACILITATOR SUPERFAMILY MULTIDRUG TRANSPORTER MFSC"/>
    <property type="match status" value="1"/>
</dbReference>
<keyword evidence="3 6" id="KW-0812">Transmembrane</keyword>
<evidence type="ECO:0000313" key="8">
    <source>
        <dbReference type="EMBL" id="UPL09935.1"/>
    </source>
</evidence>
<reference evidence="8 9" key="1">
    <citation type="submission" date="2021-06" db="EMBL/GenBank/DDBJ databases">
        <title>Genome-based taxonomic framework of Microbacterium strains isolated from marine environment, the description of four new species and reclassification of four preexisting species.</title>
        <authorList>
            <person name="Lee S.D."/>
            <person name="Kim S.-M."/>
            <person name="Byeon Y.-S."/>
            <person name="Yang H.L."/>
            <person name="Kim I.S."/>
        </authorList>
    </citation>
    <scope>NUCLEOTIDE SEQUENCE [LARGE SCALE GENOMIC DNA]</scope>
    <source>
        <strain evidence="8 9">SSW1-51</strain>
    </source>
</reference>
<feature type="transmembrane region" description="Helical" evidence="6">
    <location>
        <begin position="210"/>
        <end position="228"/>
    </location>
</feature>